<comment type="caution">
    <text evidence="2">The sequence shown here is derived from an EMBL/GenBank/DDBJ whole genome shotgun (WGS) entry which is preliminary data.</text>
</comment>
<proteinExistence type="predicted"/>
<feature type="transmembrane region" description="Helical" evidence="1">
    <location>
        <begin position="6"/>
        <end position="25"/>
    </location>
</feature>
<dbReference type="RefSeq" id="WP_134907196.1">
    <property type="nucleotide sequence ID" value="NZ_JAJAOX010000246.1"/>
</dbReference>
<dbReference type="Proteomes" id="UP000245866">
    <property type="component" value="Unassembled WGS sequence"/>
</dbReference>
<name>A0A317GI81_LIMRT</name>
<accession>A0A317GI81</accession>
<keyword evidence="1" id="KW-0472">Membrane</keyword>
<keyword evidence="1" id="KW-1133">Transmembrane helix</keyword>
<organism evidence="2 3">
    <name type="scientific">Limosilactobacillus reuteri</name>
    <name type="common">Lactobacillus reuteri</name>
    <dbReference type="NCBI Taxonomy" id="1598"/>
    <lineage>
        <taxon>Bacteria</taxon>
        <taxon>Bacillati</taxon>
        <taxon>Bacillota</taxon>
        <taxon>Bacilli</taxon>
        <taxon>Lactobacillales</taxon>
        <taxon>Lactobacillaceae</taxon>
        <taxon>Limosilactobacillus</taxon>
    </lineage>
</organism>
<evidence type="ECO:0000313" key="3">
    <source>
        <dbReference type="Proteomes" id="UP000245866"/>
    </source>
</evidence>
<dbReference type="AlphaFoldDB" id="A0A317GI81"/>
<feature type="transmembrane region" description="Helical" evidence="1">
    <location>
        <begin position="32"/>
        <end position="52"/>
    </location>
</feature>
<gene>
    <name evidence="2" type="ORF">DKZ23_03905</name>
</gene>
<protein>
    <submittedName>
        <fullName evidence="2">Uncharacterized protein</fullName>
    </submittedName>
</protein>
<reference evidence="2 3" key="1">
    <citation type="journal article" date="2018" name="Front. Microbiol.">
        <title>Comparative Genomics of the Herbivore Gut Symbiont Lactobacillus reuteri Reveals Genetic Diversity and Lifestyle Adaptation.</title>
        <authorList>
            <person name="Zhao J."/>
        </authorList>
    </citation>
    <scope>NUCLEOTIDE SEQUENCE [LARGE SCALE GENOMIC DNA]</scope>
    <source>
        <strain evidence="2 3">LR12</strain>
    </source>
</reference>
<sequence>MITVAAVWFLMGLIVIIGMLVLAILKQIKWKAFGISTSIYIVVLFFLFVIVGSQPTTNNTKNSKSSSELASTAKIFKLIYNDDEDYSDEIHFESNKDGKYIVKVKGLHNGKIKLANKDDSEEKFQTRTYKIKKGQTLKIPIQLKGDDLVHNFEITDNNDNSKDFSIYNNSEKANSIADSMSANESSSSSITNYQQVSYDDLARHSKKMNGKDISITGSIIQVEHEDGMYMLLVAMNGDPDQTVMVAVDKSDKPKNGDMVKNDLVTIQGTAGGKQKYTTVMGDDNEVPYIDCNEVIQDQGKAPDDYGD</sequence>
<dbReference type="EMBL" id="QGHS01000032">
    <property type="protein sequence ID" value="PWT47897.1"/>
    <property type="molecule type" value="Genomic_DNA"/>
</dbReference>
<keyword evidence="1" id="KW-0812">Transmembrane</keyword>
<evidence type="ECO:0000256" key="1">
    <source>
        <dbReference type="SAM" id="Phobius"/>
    </source>
</evidence>
<evidence type="ECO:0000313" key="2">
    <source>
        <dbReference type="EMBL" id="PWT47897.1"/>
    </source>
</evidence>